<sequence>MGVMFFLGRRFPMVRSTTPIVRYSPQYSDTQYAGMAKAVADVSSGEAAAGFVSDDSKITGFSHLHDSGTGGSPSLGNFPLFVHPGCPEDDFKQCQFSKILRATSRENGSAEARPGYFSIGLDNTVHAEMAATKHATLYRFNIATDSEAQSNMVSAPPKPLALIDLTDLAGSRYGGNIEVDPESGRIVGNGTFSPSFGRGKYTAHFCADFRGAAIRKTGTFIDISANETAKSLGDGTSASPLFGNSVGAWIHFDVPTKDRLIARVGLSFISVEQACQNAEDEIPFFEFDQAVKAAEEAWVDKMAVVEVDHFGVNDDLLKTFWSGLYRALLSPQDYTGENPLWNSSEPYFDSFYCIWDSFRAQHPLLTIIDPGEQTRMVRALLDIYKHEGYLPDCRMSFSQGYTQGGSNADVVLADAFAKNLTDGIDWNLAYEAVVKDAEIEPRDWTSVGRGNTEAWKEYGYIPHDDIDRNGTGPMSRSISRTVEYAYDDFSIALMARGLGHTTDEEKYLERSRNWRNLYNPEQVDRYVQTDGTVIDSPFQGFLQPRLTNGSFINQNTRLCSPIYEQHVCYFDTRYDTYEGNPWLYTFYVPQDMASLVGTLGGKEAFIRRLEYFHSSGIIYMGNEQSFLPTYQFHYGGRPGLSSYWVHQYIPSQFNSSINGIPGNDDCAMGAFTAFAFMGFFPVAGQNVYLITPPLFREVRLHTPTGKQAIIRNRNFDPTYEAIYIQSATLDGKPYTKNWITHNFFLNGGMLELTLGKDESTWGTADGDLPPSLSTSYSEF</sequence>
<dbReference type="Gene3D" id="1.20.1050.60">
    <property type="entry name" value="alpha-1,2-mannosidase"/>
    <property type="match status" value="1"/>
</dbReference>
<dbReference type="InterPro" id="IPR041371">
    <property type="entry name" value="GH92_N"/>
</dbReference>
<dbReference type="InterPro" id="IPR008928">
    <property type="entry name" value="6-hairpin_glycosidase_sf"/>
</dbReference>
<organism evidence="3 4">
    <name type="scientific">Seiridium unicorne</name>
    <dbReference type="NCBI Taxonomy" id="138068"/>
    <lineage>
        <taxon>Eukaryota</taxon>
        <taxon>Fungi</taxon>
        <taxon>Dikarya</taxon>
        <taxon>Ascomycota</taxon>
        <taxon>Pezizomycotina</taxon>
        <taxon>Sordariomycetes</taxon>
        <taxon>Xylariomycetidae</taxon>
        <taxon>Amphisphaeriales</taxon>
        <taxon>Sporocadaceae</taxon>
        <taxon>Seiridium</taxon>
    </lineage>
</organism>
<evidence type="ECO:0000313" key="4">
    <source>
        <dbReference type="Proteomes" id="UP001408356"/>
    </source>
</evidence>
<feature type="domain" description="Glycosyl hydrolase family 92 N-terminal" evidence="2">
    <location>
        <begin position="34"/>
        <end position="267"/>
    </location>
</feature>
<keyword evidence="3" id="KW-0378">Hydrolase</keyword>
<dbReference type="InterPro" id="IPR012939">
    <property type="entry name" value="Glyco_hydro_92"/>
</dbReference>
<dbReference type="SUPFAM" id="SSF48208">
    <property type="entry name" value="Six-hairpin glycosidases"/>
    <property type="match status" value="1"/>
</dbReference>
<dbReference type="PANTHER" id="PTHR12143">
    <property type="entry name" value="PEPTIDE N-GLYCANASE PNGASE -RELATED"/>
    <property type="match status" value="1"/>
</dbReference>
<dbReference type="Gene3D" id="1.20.1610.10">
    <property type="entry name" value="alpha-1,2-mannosidases domains"/>
    <property type="match status" value="1"/>
</dbReference>
<dbReference type="Pfam" id="PF07971">
    <property type="entry name" value="Glyco_hydro_92"/>
    <property type="match status" value="1"/>
</dbReference>
<evidence type="ECO:0000313" key="3">
    <source>
        <dbReference type="EMBL" id="KAK9419993.1"/>
    </source>
</evidence>
<dbReference type="GO" id="GO:0016787">
    <property type="term" value="F:hydrolase activity"/>
    <property type="evidence" value="ECO:0007669"/>
    <property type="project" value="UniProtKB-KW"/>
</dbReference>
<dbReference type="Pfam" id="PF17678">
    <property type="entry name" value="Glyco_hydro_92N"/>
    <property type="match status" value="1"/>
</dbReference>
<proteinExistence type="predicted"/>
<dbReference type="Gene3D" id="2.70.98.10">
    <property type="match status" value="1"/>
</dbReference>
<keyword evidence="4" id="KW-1185">Reference proteome</keyword>
<name>A0ABR2UZ70_9PEZI</name>
<dbReference type="NCBIfam" id="TIGR01180">
    <property type="entry name" value="aman2_put"/>
    <property type="match status" value="1"/>
</dbReference>
<evidence type="ECO:0000259" key="1">
    <source>
        <dbReference type="Pfam" id="PF07971"/>
    </source>
</evidence>
<reference evidence="3 4" key="1">
    <citation type="journal article" date="2024" name="J. Plant Pathol.">
        <title>Sequence and assembly of the genome of Seiridium unicorne, isolate CBS 538.82, causal agent of cypress canker disease.</title>
        <authorList>
            <person name="Scali E."/>
            <person name="Rocca G.D."/>
            <person name="Danti R."/>
            <person name="Garbelotto M."/>
            <person name="Barberini S."/>
            <person name="Baroncelli R."/>
            <person name="Emiliani G."/>
        </authorList>
    </citation>
    <scope>NUCLEOTIDE SEQUENCE [LARGE SCALE GENOMIC DNA]</scope>
    <source>
        <strain evidence="3 4">BM-138-508</strain>
    </source>
</reference>
<dbReference type="Gene3D" id="3.30.2080.10">
    <property type="entry name" value="GH92 mannosidase domain"/>
    <property type="match status" value="1"/>
</dbReference>
<dbReference type="InterPro" id="IPR005887">
    <property type="entry name" value="GH92_a_mannosidase_put"/>
</dbReference>
<dbReference type="InterPro" id="IPR014718">
    <property type="entry name" value="GH-type_carb-bd"/>
</dbReference>
<dbReference type="InterPro" id="IPR050883">
    <property type="entry name" value="PNGase"/>
</dbReference>
<feature type="domain" description="Glycosyl hydrolase family 92" evidence="1">
    <location>
        <begin position="273"/>
        <end position="756"/>
    </location>
</feature>
<gene>
    <name evidence="3" type="ORF">SUNI508_06752</name>
</gene>
<protein>
    <submittedName>
        <fullName evidence="3">Family 92 glycosyl hydrolase</fullName>
    </submittedName>
</protein>
<accession>A0ABR2UZ70</accession>
<comment type="caution">
    <text evidence="3">The sequence shown here is derived from an EMBL/GenBank/DDBJ whole genome shotgun (WGS) entry which is preliminary data.</text>
</comment>
<dbReference type="Proteomes" id="UP001408356">
    <property type="component" value="Unassembled WGS sequence"/>
</dbReference>
<dbReference type="PANTHER" id="PTHR12143:SF42">
    <property type="entry name" value="PUTATIVE SUBFAMILY (AFU_ORTHOLOGUE AFUA_6G13760)-RELATED"/>
    <property type="match status" value="1"/>
</dbReference>
<evidence type="ECO:0000259" key="2">
    <source>
        <dbReference type="Pfam" id="PF17678"/>
    </source>
</evidence>
<dbReference type="EMBL" id="JARVKF010000268">
    <property type="protein sequence ID" value="KAK9419993.1"/>
    <property type="molecule type" value="Genomic_DNA"/>
</dbReference>